<organism evidence="2 3">
    <name type="scientific">Novymonas esmeraldas</name>
    <dbReference type="NCBI Taxonomy" id="1808958"/>
    <lineage>
        <taxon>Eukaryota</taxon>
        <taxon>Discoba</taxon>
        <taxon>Euglenozoa</taxon>
        <taxon>Kinetoplastea</taxon>
        <taxon>Metakinetoplastina</taxon>
        <taxon>Trypanosomatida</taxon>
        <taxon>Trypanosomatidae</taxon>
        <taxon>Novymonas</taxon>
    </lineage>
</organism>
<evidence type="ECO:0000256" key="1">
    <source>
        <dbReference type="SAM" id="MobiDB-lite"/>
    </source>
</evidence>
<protein>
    <recommendedName>
        <fullName evidence="4">UBX domain-containing protein</fullName>
    </recommendedName>
</protein>
<dbReference type="Proteomes" id="UP001430356">
    <property type="component" value="Unassembled WGS sequence"/>
</dbReference>
<feature type="region of interest" description="Disordered" evidence="1">
    <location>
        <begin position="676"/>
        <end position="844"/>
    </location>
</feature>
<feature type="compositionally biased region" description="Basic and acidic residues" evidence="1">
    <location>
        <begin position="676"/>
        <end position="687"/>
    </location>
</feature>
<evidence type="ECO:0000313" key="3">
    <source>
        <dbReference type="Proteomes" id="UP001430356"/>
    </source>
</evidence>
<keyword evidence="3" id="KW-1185">Reference proteome</keyword>
<feature type="compositionally biased region" description="Low complexity" evidence="1">
    <location>
        <begin position="826"/>
        <end position="835"/>
    </location>
</feature>
<evidence type="ECO:0000313" key="2">
    <source>
        <dbReference type="EMBL" id="KAK7194653.1"/>
    </source>
</evidence>
<comment type="caution">
    <text evidence="2">The sequence shown here is derived from an EMBL/GenBank/DDBJ whole genome shotgun (WGS) entry which is preliminary data.</text>
</comment>
<dbReference type="EMBL" id="JAECZO010000040">
    <property type="protein sequence ID" value="KAK7194653.1"/>
    <property type="molecule type" value="Genomic_DNA"/>
</dbReference>
<feature type="compositionally biased region" description="Low complexity" evidence="1">
    <location>
        <begin position="688"/>
        <end position="698"/>
    </location>
</feature>
<evidence type="ECO:0008006" key="4">
    <source>
        <dbReference type="Google" id="ProtNLM"/>
    </source>
</evidence>
<accession>A0AAW0EKG5</accession>
<name>A0AAW0EKG5_9TRYP</name>
<feature type="compositionally biased region" description="Low complexity" evidence="1">
    <location>
        <begin position="483"/>
        <end position="494"/>
    </location>
</feature>
<dbReference type="AlphaFoldDB" id="A0AAW0EKG5"/>
<feature type="region of interest" description="Disordered" evidence="1">
    <location>
        <begin position="277"/>
        <end position="300"/>
    </location>
</feature>
<feature type="compositionally biased region" description="Pro residues" evidence="1">
    <location>
        <begin position="495"/>
        <end position="504"/>
    </location>
</feature>
<feature type="region of interest" description="Disordered" evidence="1">
    <location>
        <begin position="465"/>
        <end position="510"/>
    </location>
</feature>
<dbReference type="Gene3D" id="3.10.20.90">
    <property type="entry name" value="Phosphatidylinositol 3-kinase Catalytic Subunit, Chain A, domain 1"/>
    <property type="match status" value="1"/>
</dbReference>
<proteinExistence type="predicted"/>
<gene>
    <name evidence="2" type="ORF">NESM_000384200</name>
</gene>
<reference evidence="2 3" key="1">
    <citation type="journal article" date="2021" name="MBio">
        <title>A New Model Trypanosomatid, Novymonas esmeraldas: Genomic Perception of Its 'Candidatus Pandoraea novymonadis' Endosymbiont.</title>
        <authorList>
            <person name="Zakharova A."/>
            <person name="Saura A."/>
            <person name="Butenko A."/>
            <person name="Podesvova L."/>
            <person name="Warmusova S."/>
            <person name="Kostygov A.Y."/>
            <person name="Nenarokova A."/>
            <person name="Lukes J."/>
            <person name="Opperdoes F.R."/>
            <person name="Yurchenko V."/>
        </authorList>
    </citation>
    <scope>NUCLEOTIDE SEQUENCE [LARGE SCALE GENOMIC DNA]</scope>
    <source>
        <strain evidence="2 3">E262AT.01</strain>
    </source>
</reference>
<feature type="compositionally biased region" description="Low complexity" evidence="1">
    <location>
        <begin position="604"/>
        <end position="616"/>
    </location>
</feature>
<feature type="region of interest" description="Disordered" evidence="1">
    <location>
        <begin position="596"/>
        <end position="616"/>
    </location>
</feature>
<sequence length="844" mass="86802">MLHKYEKIDEAMAACVALEYPLIVAVHDALPSFLNNADEAARGGGAHGGGGGGGAQPGAAGPSFSFLPASYSISTMARPSSGFFADASDSCDASHTAPDAAAATVNASLGYMMHPANLSAGAADAAAVAQAVADGEELALAPTFPLGRVQGGAAQREALLVTLLEGRMGSVTLLHLIDAGTPDGAAFASAVPVAPGTTLPRVHVFFPPNASMAPMVLSGNLLTPRNLYNCVQMGLLRHKAPVAAAADAPGLRSFFATTVTAMNRECARARQQTAAVSLSTASAQQPQQQQQRHSDASAGVASAMTMPAQRARGVSQSAAFNAAHMIAVAGLPMSFSTAATTAPVAVRKTILTAPTMTLQTVWRTVEKHLEWAQREVQQAQAASTWNGVTPPKKGAAFSLVIEAPDASAEAAELVVTTNEEAAKVRLQDYPRNTVVHVRFSGAAPPTAAAAAAAAEEYICDGDVCRRKPQESTPTPTAAPPPAASSSAAPAASAPAPTPAAPTPTPTAASATTTAAASVKLHCSLPNGKTVDVAQLDPLTATLRADVRPVIAEALGYDAFVFVCAYPPKRYSVEDDEPRPLAEVGLGRSSALRVVSLNGPTPPDAASGGASAQSGQARQMLTTAASSLMSMFRGAAGNRGGAEAAAAAAAANSAAPRPPPQRRTYNSMAEMLAANEQAERETAMERLRQQQQQQQEQGQPASHHPHEERRGQGKKSNRYFGGGSTELVANDDDDDDVNNSNGGGGGGSDAAEGLTPAQQEAYLREQLQQLMRRHRRPEGEEAEEEAEEAEQRQSVVATGRRVFYGQGQRLAGDAPSPRTAAPPSPGSPADTAAPAPGERPGTQPK</sequence>